<gene>
    <name evidence="18" type="ORF">EU981_00290</name>
</gene>
<dbReference type="InterPro" id="IPR015797">
    <property type="entry name" value="NUDIX_hydrolase-like_dom_sf"/>
</dbReference>
<evidence type="ECO:0000256" key="7">
    <source>
        <dbReference type="ARBA" id="ARBA00022801"/>
    </source>
</evidence>
<keyword evidence="5" id="KW-0479">Metal-binding</keyword>
<feature type="domain" description="Nudix hydrolase" evidence="17">
    <location>
        <begin position="5"/>
        <end position="135"/>
    </location>
</feature>
<protein>
    <recommendedName>
        <fullName evidence="13">8-oxo-dGTP diphosphatase</fullName>
        <ecNumber evidence="12">3.6.1.55</ecNumber>
    </recommendedName>
    <alternativeName>
        <fullName evidence="16">7,8-dihydro-8-oxoguanine-triphosphatase</fullName>
    </alternativeName>
    <alternativeName>
        <fullName evidence="15">Mutator protein MutT</fullName>
    </alternativeName>
    <alternativeName>
        <fullName evidence="14">dGTP pyrophosphohydrolase</fullName>
    </alternativeName>
</protein>
<evidence type="ECO:0000256" key="9">
    <source>
        <dbReference type="ARBA" id="ARBA00023204"/>
    </source>
</evidence>
<dbReference type="PANTHER" id="PTHR47707:SF1">
    <property type="entry name" value="NUDIX HYDROLASE FAMILY PROTEIN"/>
    <property type="match status" value="1"/>
</dbReference>
<dbReference type="PANTHER" id="PTHR47707">
    <property type="entry name" value="8-OXO-DGTP DIPHOSPHATASE"/>
    <property type="match status" value="1"/>
</dbReference>
<comment type="catalytic activity">
    <reaction evidence="10">
        <text>8-oxo-dGTP + H2O = 8-oxo-dGMP + diphosphate + H(+)</text>
        <dbReference type="Rhea" id="RHEA:31575"/>
        <dbReference type="ChEBI" id="CHEBI:15377"/>
        <dbReference type="ChEBI" id="CHEBI:15378"/>
        <dbReference type="ChEBI" id="CHEBI:33019"/>
        <dbReference type="ChEBI" id="CHEBI:63224"/>
        <dbReference type="ChEBI" id="CHEBI:77896"/>
        <dbReference type="EC" id="3.6.1.55"/>
    </reaction>
</comment>
<evidence type="ECO:0000256" key="16">
    <source>
        <dbReference type="ARBA" id="ARBA00042798"/>
    </source>
</evidence>
<dbReference type="GO" id="GO:0008413">
    <property type="term" value="F:8-oxo-7,8-dihydroguanosine triphosphate pyrophosphatase activity"/>
    <property type="evidence" value="ECO:0007669"/>
    <property type="project" value="TreeGrafter"/>
</dbReference>
<evidence type="ECO:0000256" key="10">
    <source>
        <dbReference type="ARBA" id="ARBA00035861"/>
    </source>
</evidence>
<dbReference type="InterPro" id="IPR029119">
    <property type="entry name" value="MutY_C"/>
</dbReference>
<evidence type="ECO:0000256" key="14">
    <source>
        <dbReference type="ARBA" id="ARBA00041592"/>
    </source>
</evidence>
<evidence type="ECO:0000256" key="15">
    <source>
        <dbReference type="ARBA" id="ARBA00041979"/>
    </source>
</evidence>
<comment type="similarity">
    <text evidence="2">Belongs to the Nudix hydrolase family.</text>
</comment>
<keyword evidence="4" id="KW-0235">DNA replication</keyword>
<dbReference type="AlphaFoldDB" id="A0A937DLG1"/>
<comment type="catalytic activity">
    <reaction evidence="11">
        <text>8-oxo-GTP + H2O = 8-oxo-GMP + diphosphate + H(+)</text>
        <dbReference type="Rhea" id="RHEA:67616"/>
        <dbReference type="ChEBI" id="CHEBI:15377"/>
        <dbReference type="ChEBI" id="CHEBI:15378"/>
        <dbReference type="ChEBI" id="CHEBI:33019"/>
        <dbReference type="ChEBI" id="CHEBI:143553"/>
        <dbReference type="ChEBI" id="CHEBI:145694"/>
    </reaction>
</comment>
<dbReference type="GO" id="GO:0044716">
    <property type="term" value="F:8-oxo-GDP phosphatase activity"/>
    <property type="evidence" value="ECO:0007669"/>
    <property type="project" value="TreeGrafter"/>
</dbReference>
<sequence length="140" mass="16003">MNLANILLVVACAVFRSDREVLLSNRPTNKSHVGLWEFPGGKVELGETPEEALARELFEELSITVRPDSLIPITFVSHPYEDFHLLMPFYVCHRYEGVPQECEGQKIKWIILDDLTKYPMLPADGPLVSVLQNYSHKHKD</sequence>
<dbReference type="GO" id="GO:0044715">
    <property type="term" value="F:8-oxo-dGDP phosphatase activity"/>
    <property type="evidence" value="ECO:0007669"/>
    <property type="project" value="TreeGrafter"/>
</dbReference>
<keyword evidence="7" id="KW-0378">Hydrolase</keyword>
<evidence type="ECO:0000313" key="18">
    <source>
        <dbReference type="EMBL" id="MBL0848534.1"/>
    </source>
</evidence>
<evidence type="ECO:0000256" key="11">
    <source>
        <dbReference type="ARBA" id="ARBA00036904"/>
    </source>
</evidence>
<evidence type="ECO:0000256" key="5">
    <source>
        <dbReference type="ARBA" id="ARBA00022723"/>
    </source>
</evidence>
<dbReference type="EMBL" id="SEOL01000001">
    <property type="protein sequence ID" value="MBL0848534.1"/>
    <property type="molecule type" value="Genomic_DNA"/>
</dbReference>
<reference evidence="18" key="1">
    <citation type="submission" date="2019-02" db="EMBL/GenBank/DDBJ databases">
        <title>A novel Candidatus Liberibacter species associated with the New Zealand native fuchsia psyllid, Ctenarytaina fuchsiae.</title>
        <authorList>
            <person name="Thompson S.M."/>
            <person name="Jorgensen N."/>
            <person name="David C."/>
            <person name="Bulman S.R."/>
            <person name="Smith G.R."/>
        </authorList>
    </citation>
    <scope>NUCLEOTIDE SEQUENCE</scope>
    <source>
        <strain evidence="18">Oxford</strain>
    </source>
</reference>
<evidence type="ECO:0000259" key="17">
    <source>
        <dbReference type="PROSITE" id="PS51462"/>
    </source>
</evidence>
<dbReference type="InterPro" id="IPR000086">
    <property type="entry name" value="NUDIX_hydrolase_dom"/>
</dbReference>
<dbReference type="GO" id="GO:0006260">
    <property type="term" value="P:DNA replication"/>
    <property type="evidence" value="ECO:0007669"/>
    <property type="project" value="UniProtKB-KW"/>
</dbReference>
<accession>A0A937DLG1</accession>
<dbReference type="InterPro" id="IPR020476">
    <property type="entry name" value="Nudix_hydrolase"/>
</dbReference>
<evidence type="ECO:0000256" key="12">
    <source>
        <dbReference type="ARBA" id="ARBA00038905"/>
    </source>
</evidence>
<comment type="cofactor">
    <cofactor evidence="1">
        <name>Mg(2+)</name>
        <dbReference type="ChEBI" id="CHEBI:18420"/>
    </cofactor>
</comment>
<comment type="caution">
    <text evidence="18">The sequence shown here is derived from an EMBL/GenBank/DDBJ whole genome shotgun (WGS) entry which is preliminary data.</text>
</comment>
<evidence type="ECO:0000256" key="6">
    <source>
        <dbReference type="ARBA" id="ARBA00022763"/>
    </source>
</evidence>
<dbReference type="Pfam" id="PF14815">
    <property type="entry name" value="NUDIX_4"/>
    <property type="match status" value="1"/>
</dbReference>
<proteinExistence type="inferred from homology"/>
<keyword evidence="9" id="KW-0234">DNA repair</keyword>
<dbReference type="PRINTS" id="PR00502">
    <property type="entry name" value="NUDIXFAMILY"/>
</dbReference>
<keyword evidence="6" id="KW-0227">DNA damage</keyword>
<dbReference type="Gene3D" id="3.90.79.10">
    <property type="entry name" value="Nucleoside Triphosphate Pyrophosphohydrolase"/>
    <property type="match status" value="1"/>
</dbReference>
<dbReference type="FunFam" id="3.90.79.10:FF:000014">
    <property type="entry name" value="8-oxo-dGTP diphosphatase MutT"/>
    <property type="match status" value="1"/>
</dbReference>
<dbReference type="GO" id="GO:0035539">
    <property type="term" value="F:8-oxo-7,8-dihydrodeoxyguanosine triphosphate pyrophosphatase activity"/>
    <property type="evidence" value="ECO:0007669"/>
    <property type="project" value="UniProtKB-EC"/>
</dbReference>
<dbReference type="CDD" id="cd03425">
    <property type="entry name" value="NUDIX_MutT_NudA_like"/>
    <property type="match status" value="1"/>
</dbReference>
<dbReference type="Proteomes" id="UP000736856">
    <property type="component" value="Unassembled WGS sequence"/>
</dbReference>
<dbReference type="InterPro" id="IPR047127">
    <property type="entry name" value="MutT-like"/>
</dbReference>
<evidence type="ECO:0000256" key="3">
    <source>
        <dbReference type="ARBA" id="ARBA00022457"/>
    </source>
</evidence>
<organism evidence="18 19">
    <name type="scientific">Candidatus Liberibacter ctenarytainae</name>
    <dbReference type="NCBI Taxonomy" id="2020335"/>
    <lineage>
        <taxon>Bacteria</taxon>
        <taxon>Pseudomonadati</taxon>
        <taxon>Pseudomonadota</taxon>
        <taxon>Alphaproteobacteria</taxon>
        <taxon>Hyphomicrobiales</taxon>
        <taxon>Rhizobiaceae</taxon>
        <taxon>Liberibacter</taxon>
    </lineage>
</organism>
<evidence type="ECO:0000313" key="19">
    <source>
        <dbReference type="Proteomes" id="UP000736856"/>
    </source>
</evidence>
<dbReference type="SUPFAM" id="SSF55811">
    <property type="entry name" value="Nudix"/>
    <property type="match status" value="1"/>
</dbReference>
<evidence type="ECO:0000256" key="13">
    <source>
        <dbReference type="ARBA" id="ARBA00040794"/>
    </source>
</evidence>
<evidence type="ECO:0000256" key="8">
    <source>
        <dbReference type="ARBA" id="ARBA00022842"/>
    </source>
</evidence>
<dbReference type="PROSITE" id="PS51462">
    <property type="entry name" value="NUDIX"/>
    <property type="match status" value="1"/>
</dbReference>
<keyword evidence="8" id="KW-0460">Magnesium</keyword>
<dbReference type="GO" id="GO:0006281">
    <property type="term" value="P:DNA repair"/>
    <property type="evidence" value="ECO:0007669"/>
    <property type="project" value="UniProtKB-KW"/>
</dbReference>
<dbReference type="GO" id="GO:0046872">
    <property type="term" value="F:metal ion binding"/>
    <property type="evidence" value="ECO:0007669"/>
    <property type="project" value="UniProtKB-KW"/>
</dbReference>
<evidence type="ECO:0000256" key="1">
    <source>
        <dbReference type="ARBA" id="ARBA00001946"/>
    </source>
</evidence>
<keyword evidence="3" id="KW-0515">Mutator protein</keyword>
<evidence type="ECO:0000256" key="2">
    <source>
        <dbReference type="ARBA" id="ARBA00005582"/>
    </source>
</evidence>
<evidence type="ECO:0000256" key="4">
    <source>
        <dbReference type="ARBA" id="ARBA00022705"/>
    </source>
</evidence>
<name>A0A937DLG1_9HYPH</name>
<dbReference type="EC" id="3.6.1.55" evidence="12"/>